<protein>
    <submittedName>
        <fullName evidence="2">Uncharacterized protein</fullName>
    </submittedName>
</protein>
<accession>A0A249PHC6</accession>
<dbReference type="EMBL" id="CP023068">
    <property type="protein sequence ID" value="ASY65196.1"/>
    <property type="molecule type" value="Genomic_DNA"/>
</dbReference>
<dbReference type="AlphaFoldDB" id="A0A249PHC6"/>
<feature type="compositionally biased region" description="Polar residues" evidence="1">
    <location>
        <begin position="90"/>
        <end position="116"/>
    </location>
</feature>
<dbReference type="KEGG" id="esj:SJ05684_b42140"/>
<name>A0A249PHC6_9HYPH</name>
<feature type="region of interest" description="Disordered" evidence="1">
    <location>
        <begin position="88"/>
        <end position="124"/>
    </location>
</feature>
<gene>
    <name evidence="2" type="ORF">SJ05684_b42140</name>
</gene>
<keyword evidence="2" id="KW-0614">Plasmid</keyword>
<evidence type="ECO:0000313" key="2">
    <source>
        <dbReference type="EMBL" id="ASY65196.1"/>
    </source>
</evidence>
<keyword evidence="3" id="KW-1185">Reference proteome</keyword>
<evidence type="ECO:0000256" key="1">
    <source>
        <dbReference type="SAM" id="MobiDB-lite"/>
    </source>
</evidence>
<proteinExistence type="predicted"/>
<geneLocation type="plasmid" evidence="3">
    <name>psj05684b</name>
</geneLocation>
<dbReference type="Proteomes" id="UP000217211">
    <property type="component" value="Plasmid pSJ05684b"/>
</dbReference>
<reference evidence="2 3" key="1">
    <citation type="submission" date="2017-08" db="EMBL/GenBank/DDBJ databases">
        <title>Multipartite genome sequences of Sinorhizobium species nodulating soybeans.</title>
        <authorList>
            <person name="Tian C.F."/>
        </authorList>
    </citation>
    <scope>NUCLEOTIDE SEQUENCE [LARGE SCALE GENOMIC DNA]</scope>
    <source>
        <strain evidence="2 3">CCBAU 05684</strain>
        <plasmid evidence="3">psj05684b</plasmid>
    </source>
</reference>
<organism evidence="2 3">
    <name type="scientific">Sinorhizobium sojae CCBAU 05684</name>
    <dbReference type="NCBI Taxonomy" id="716928"/>
    <lineage>
        <taxon>Bacteria</taxon>
        <taxon>Pseudomonadati</taxon>
        <taxon>Pseudomonadota</taxon>
        <taxon>Alphaproteobacteria</taxon>
        <taxon>Hyphomicrobiales</taxon>
        <taxon>Rhizobiaceae</taxon>
        <taxon>Sinorhizobium/Ensifer group</taxon>
        <taxon>Sinorhizobium</taxon>
    </lineage>
</organism>
<sequence>MTSGRSLQAAVVSGAERQGDGASQVFATQECSAIFSIATRNARKPAGLLQTCRRGPLWAEMHLQTLRFTFAVCSEACRHPSFRRFFPATPGSSADGGTSRSNTTCRPSSIMSSLQPISVPVSHR</sequence>
<evidence type="ECO:0000313" key="3">
    <source>
        <dbReference type="Proteomes" id="UP000217211"/>
    </source>
</evidence>